<evidence type="ECO:0000313" key="3">
    <source>
        <dbReference type="Proteomes" id="UP000306630"/>
    </source>
</evidence>
<accession>A0A4S2FMP2</accession>
<keyword evidence="1" id="KW-1133">Transmembrane helix</keyword>
<name>A0A4S2FMP2_9BACT</name>
<keyword evidence="1" id="KW-0812">Transmembrane</keyword>
<sequence>MFELLLIIYLLPVVIVAALLLQLALFLLKKSIRIALWVIRKSALILKPLVVWLWNRTVRNRPLSQYP</sequence>
<comment type="caution">
    <text evidence="2">The sequence shown here is derived from an EMBL/GenBank/DDBJ whole genome shotgun (WGS) entry which is preliminary data.</text>
</comment>
<feature type="transmembrane region" description="Helical" evidence="1">
    <location>
        <begin position="6"/>
        <end position="27"/>
    </location>
</feature>
<evidence type="ECO:0000256" key="1">
    <source>
        <dbReference type="SAM" id="Phobius"/>
    </source>
</evidence>
<proteinExistence type="predicted"/>
<dbReference type="Proteomes" id="UP000306630">
    <property type="component" value="Unassembled WGS sequence"/>
</dbReference>
<keyword evidence="1" id="KW-0472">Membrane</keyword>
<organism evidence="2 3">
    <name type="scientific">Muribaculum intestinale</name>
    <dbReference type="NCBI Taxonomy" id="1796646"/>
    <lineage>
        <taxon>Bacteria</taxon>
        <taxon>Pseudomonadati</taxon>
        <taxon>Bacteroidota</taxon>
        <taxon>Bacteroidia</taxon>
        <taxon>Bacteroidales</taxon>
        <taxon>Muribaculaceae</taxon>
        <taxon>Muribaculum</taxon>
    </lineage>
</organism>
<dbReference type="RefSeq" id="WP_135993814.1">
    <property type="nucleotide sequence ID" value="NZ_SRYD01000062.1"/>
</dbReference>
<reference evidence="2 3" key="1">
    <citation type="submission" date="2019-04" db="EMBL/GenBank/DDBJ databases">
        <title>Microbes associate with the intestines of laboratory mice.</title>
        <authorList>
            <person name="Navarre W."/>
            <person name="Wong E."/>
            <person name="Huang K."/>
            <person name="Tropini C."/>
            <person name="Ng K."/>
            <person name="Yu B."/>
        </authorList>
    </citation>
    <scope>NUCLEOTIDE SEQUENCE [LARGE SCALE GENOMIC DNA]</scope>
    <source>
        <strain evidence="2 3">NM06_A21</strain>
    </source>
</reference>
<dbReference type="AlphaFoldDB" id="A0A4S2FMP2"/>
<gene>
    <name evidence="2" type="ORF">E5333_12925</name>
</gene>
<dbReference type="EMBL" id="SRYD01000062">
    <property type="protein sequence ID" value="TGY70242.1"/>
    <property type="molecule type" value="Genomic_DNA"/>
</dbReference>
<protein>
    <submittedName>
        <fullName evidence="2">Uncharacterized protein</fullName>
    </submittedName>
</protein>
<evidence type="ECO:0000313" key="2">
    <source>
        <dbReference type="EMBL" id="TGY70242.1"/>
    </source>
</evidence>